<dbReference type="Gene3D" id="3.10.10.10">
    <property type="entry name" value="HIV Type 1 Reverse Transcriptase, subunit A, domain 1"/>
    <property type="match status" value="1"/>
</dbReference>
<accession>A0A820L3P9</accession>
<dbReference type="GO" id="GO:0004190">
    <property type="term" value="F:aspartic-type endopeptidase activity"/>
    <property type="evidence" value="ECO:0007669"/>
    <property type="project" value="UniProtKB-KW"/>
</dbReference>
<dbReference type="GO" id="GO:0006508">
    <property type="term" value="P:proteolysis"/>
    <property type="evidence" value="ECO:0007669"/>
    <property type="project" value="UniProtKB-KW"/>
</dbReference>
<evidence type="ECO:0000313" key="11">
    <source>
        <dbReference type="Proteomes" id="UP000663842"/>
    </source>
</evidence>
<dbReference type="GO" id="GO:0004519">
    <property type="term" value="F:endonuclease activity"/>
    <property type="evidence" value="ECO:0007669"/>
    <property type="project" value="UniProtKB-KW"/>
</dbReference>
<evidence type="ECO:0000256" key="3">
    <source>
        <dbReference type="ARBA" id="ARBA00022695"/>
    </source>
</evidence>
<evidence type="ECO:0000256" key="5">
    <source>
        <dbReference type="ARBA" id="ARBA00022750"/>
    </source>
</evidence>
<evidence type="ECO:0000256" key="8">
    <source>
        <dbReference type="ARBA" id="ARBA00022918"/>
    </source>
</evidence>
<name>A0A820L3P9_9BILA</name>
<keyword evidence="4" id="KW-0540">Nuclease</keyword>
<reference evidence="10" key="1">
    <citation type="submission" date="2021-02" db="EMBL/GenBank/DDBJ databases">
        <authorList>
            <person name="Nowell W R."/>
        </authorList>
    </citation>
    <scope>NUCLEOTIDE SEQUENCE</scope>
</reference>
<dbReference type="InterPro" id="IPR043502">
    <property type="entry name" value="DNA/RNA_pol_sf"/>
</dbReference>
<evidence type="ECO:0000256" key="2">
    <source>
        <dbReference type="ARBA" id="ARBA00022679"/>
    </source>
</evidence>
<organism evidence="10 11">
    <name type="scientific">Rotaria magnacalcarata</name>
    <dbReference type="NCBI Taxonomy" id="392030"/>
    <lineage>
        <taxon>Eukaryota</taxon>
        <taxon>Metazoa</taxon>
        <taxon>Spiralia</taxon>
        <taxon>Gnathifera</taxon>
        <taxon>Rotifera</taxon>
        <taxon>Eurotatoria</taxon>
        <taxon>Bdelloidea</taxon>
        <taxon>Philodinida</taxon>
        <taxon>Philodinidae</taxon>
        <taxon>Rotaria</taxon>
    </lineage>
</organism>
<comment type="caution">
    <text evidence="10">The sequence shown here is derived from an EMBL/GenBank/DDBJ whole genome shotgun (WGS) entry which is preliminary data.</text>
</comment>
<feature type="domain" description="Reverse transcriptase RNase H-like" evidence="9">
    <location>
        <begin position="73"/>
        <end position="175"/>
    </location>
</feature>
<dbReference type="EMBL" id="CAJOBF010016147">
    <property type="protein sequence ID" value="CAF4352939.1"/>
    <property type="molecule type" value="Genomic_DNA"/>
</dbReference>
<dbReference type="PANTHER" id="PTHR33064:SF37">
    <property type="entry name" value="RIBONUCLEASE H"/>
    <property type="match status" value="1"/>
</dbReference>
<evidence type="ECO:0000256" key="4">
    <source>
        <dbReference type="ARBA" id="ARBA00022722"/>
    </source>
</evidence>
<dbReference type="FunFam" id="3.10.20.370:FF:000001">
    <property type="entry name" value="Retrovirus-related Pol polyprotein from transposon 17.6-like protein"/>
    <property type="match status" value="1"/>
</dbReference>
<dbReference type="SUPFAM" id="SSF56672">
    <property type="entry name" value="DNA/RNA polymerases"/>
    <property type="match status" value="1"/>
</dbReference>
<evidence type="ECO:0000313" key="10">
    <source>
        <dbReference type="EMBL" id="CAF4352939.1"/>
    </source>
</evidence>
<keyword evidence="1" id="KW-0645">Protease</keyword>
<gene>
    <name evidence="10" type="ORF">UXM345_LOCUS36100</name>
</gene>
<keyword evidence="3" id="KW-0548">Nucleotidyltransferase</keyword>
<dbReference type="AlphaFoldDB" id="A0A820L3P9"/>
<proteinExistence type="predicted"/>
<evidence type="ECO:0000256" key="6">
    <source>
        <dbReference type="ARBA" id="ARBA00022759"/>
    </source>
</evidence>
<evidence type="ECO:0000256" key="1">
    <source>
        <dbReference type="ARBA" id="ARBA00022670"/>
    </source>
</evidence>
<evidence type="ECO:0000259" key="9">
    <source>
        <dbReference type="Pfam" id="PF17917"/>
    </source>
</evidence>
<dbReference type="Pfam" id="PF17917">
    <property type="entry name" value="RT_RNaseH"/>
    <property type="match status" value="1"/>
</dbReference>
<keyword evidence="8" id="KW-0695">RNA-directed DNA polymerase</keyword>
<feature type="non-terminal residue" evidence="10">
    <location>
        <position position="1"/>
    </location>
</feature>
<dbReference type="Proteomes" id="UP000663842">
    <property type="component" value="Unassembled WGS sequence"/>
</dbReference>
<keyword evidence="6" id="KW-0255">Endonuclease</keyword>
<dbReference type="GO" id="GO:0003964">
    <property type="term" value="F:RNA-directed DNA polymerase activity"/>
    <property type="evidence" value="ECO:0007669"/>
    <property type="project" value="UniProtKB-KW"/>
</dbReference>
<dbReference type="Gene3D" id="3.10.20.370">
    <property type="match status" value="1"/>
</dbReference>
<dbReference type="CDD" id="cd09274">
    <property type="entry name" value="RNase_HI_RT_Ty3"/>
    <property type="match status" value="1"/>
</dbReference>
<dbReference type="Gene3D" id="3.30.70.270">
    <property type="match status" value="1"/>
</dbReference>
<dbReference type="InterPro" id="IPR041373">
    <property type="entry name" value="RT_RNaseH"/>
</dbReference>
<dbReference type="PANTHER" id="PTHR33064">
    <property type="entry name" value="POL PROTEIN"/>
    <property type="match status" value="1"/>
</dbReference>
<keyword evidence="2" id="KW-0808">Transferase</keyword>
<dbReference type="InterPro" id="IPR043128">
    <property type="entry name" value="Rev_trsase/Diguanyl_cyclase"/>
</dbReference>
<evidence type="ECO:0000256" key="7">
    <source>
        <dbReference type="ARBA" id="ARBA00022801"/>
    </source>
</evidence>
<protein>
    <recommendedName>
        <fullName evidence="9">Reverse transcriptase RNase H-like domain-containing protein</fullName>
    </recommendedName>
</protein>
<keyword evidence="5" id="KW-0064">Aspartyl protease</keyword>
<dbReference type="InterPro" id="IPR051320">
    <property type="entry name" value="Viral_Replic_Matur_Polypro"/>
</dbReference>
<keyword evidence="7" id="KW-0378">Hydrolase</keyword>
<sequence length="182" mass="21073">WQVQIDPKSQALTPFISHKGLYEFKVMPYGLMKAPATFQRLMDIVLAGLKWQCCLAYIEDKLITSSIKNTPNFHHPFTLEVDACAYGLGAVLTQEYNEEKFVIAYASRTLASAERNYSSTEREALVIIWATKHFRPYIERLEILIRTDCQALQWLKESKDVTETLGRWAMYLATFQIKKNKI</sequence>